<name>A0A183FMK2_HELPZ</name>
<accession>A0A183FMK2</accession>
<dbReference type="Proteomes" id="UP000050761">
    <property type="component" value="Unassembled WGS sequence"/>
</dbReference>
<dbReference type="EMBL" id="UZAH01026209">
    <property type="protein sequence ID" value="VDO77144.1"/>
    <property type="molecule type" value="Genomic_DNA"/>
</dbReference>
<evidence type="ECO:0000313" key="3">
    <source>
        <dbReference type="WBParaSite" id="HPBE_0000863301-mRNA-1"/>
    </source>
</evidence>
<gene>
    <name evidence="1" type="ORF">HPBE_LOCUS8634</name>
</gene>
<keyword evidence="2" id="KW-1185">Reference proteome</keyword>
<accession>A0A3P7YXV6</accession>
<reference evidence="3" key="2">
    <citation type="submission" date="2019-09" db="UniProtKB">
        <authorList>
            <consortium name="WormBaseParasite"/>
        </authorList>
    </citation>
    <scope>IDENTIFICATION</scope>
</reference>
<evidence type="ECO:0000313" key="2">
    <source>
        <dbReference type="Proteomes" id="UP000050761"/>
    </source>
</evidence>
<reference evidence="1 2" key="1">
    <citation type="submission" date="2018-11" db="EMBL/GenBank/DDBJ databases">
        <authorList>
            <consortium name="Pathogen Informatics"/>
        </authorList>
    </citation>
    <scope>NUCLEOTIDE SEQUENCE [LARGE SCALE GENOMIC DNA]</scope>
</reference>
<sequence length="104" mass="11943">MLWGDRLIRHDLRICDKTSVVMIHKDKVYLSFGTLIIVTSDYDDFLRRYCLLSFHQKEEVIESLLSGDNDLHQPIVKAFDAYNRVTMSFGNDYTDTTSGSGTST</sequence>
<organism evidence="2 3">
    <name type="scientific">Heligmosomoides polygyrus</name>
    <name type="common">Parasitic roundworm</name>
    <dbReference type="NCBI Taxonomy" id="6339"/>
    <lineage>
        <taxon>Eukaryota</taxon>
        <taxon>Metazoa</taxon>
        <taxon>Ecdysozoa</taxon>
        <taxon>Nematoda</taxon>
        <taxon>Chromadorea</taxon>
        <taxon>Rhabditida</taxon>
        <taxon>Rhabditina</taxon>
        <taxon>Rhabditomorpha</taxon>
        <taxon>Strongyloidea</taxon>
        <taxon>Heligmosomidae</taxon>
        <taxon>Heligmosomoides</taxon>
    </lineage>
</organism>
<evidence type="ECO:0000313" key="1">
    <source>
        <dbReference type="EMBL" id="VDO77144.1"/>
    </source>
</evidence>
<dbReference type="AlphaFoldDB" id="A0A183FMK2"/>
<dbReference type="WBParaSite" id="HPBE_0000863301-mRNA-1">
    <property type="protein sequence ID" value="HPBE_0000863301-mRNA-1"/>
    <property type="gene ID" value="HPBE_0000863301"/>
</dbReference>
<protein>
    <submittedName>
        <fullName evidence="3">Transposase</fullName>
    </submittedName>
</protein>
<proteinExistence type="predicted"/>